<keyword evidence="3" id="KW-1185">Reference proteome</keyword>
<evidence type="ECO:0000313" key="3">
    <source>
        <dbReference type="Proteomes" id="UP000002532"/>
    </source>
</evidence>
<evidence type="ECO:0000313" key="2">
    <source>
        <dbReference type="EMBL" id="AAX50621.1"/>
    </source>
</evidence>
<proteinExistence type="predicted"/>
<gene>
    <name evidence="2" type="ordered locus">CTA_0387</name>
</gene>
<dbReference type="EMBL" id="CP000051">
    <property type="protein sequence ID" value="AAX50621.1"/>
    <property type="molecule type" value="Genomic_DNA"/>
</dbReference>
<feature type="transmembrane region" description="Helical" evidence="1">
    <location>
        <begin position="37"/>
        <end position="58"/>
    </location>
</feature>
<protein>
    <recommendedName>
        <fullName evidence="4">Candidate inclusion membrane protein</fullName>
    </recommendedName>
</protein>
<dbReference type="RefSeq" id="WP_010725169.1">
    <property type="nucleotide sequence ID" value="NC_007429.1"/>
</dbReference>
<dbReference type="KEGG" id="cta:CTA_0387"/>
<dbReference type="HOGENOM" id="CLU_2166500_0_0_0"/>
<accession>A0A0H2X117</accession>
<feature type="transmembrane region" description="Helical" evidence="1">
    <location>
        <begin position="64"/>
        <end position="86"/>
    </location>
</feature>
<organism evidence="2 3">
    <name type="scientific">Chlamydia trachomatis serovar A (strain ATCC VR-571B / DSM 19440 / HAR-13)</name>
    <dbReference type="NCBI Taxonomy" id="315277"/>
    <lineage>
        <taxon>Bacteria</taxon>
        <taxon>Pseudomonadati</taxon>
        <taxon>Chlamydiota</taxon>
        <taxon>Chlamydiia</taxon>
        <taxon>Chlamydiales</taxon>
        <taxon>Chlamydiaceae</taxon>
        <taxon>Chlamydia/Chlamydophila group</taxon>
        <taxon>Chlamydia</taxon>
    </lineage>
</organism>
<keyword evidence="1" id="KW-0472">Membrane</keyword>
<dbReference type="AlphaFoldDB" id="A0A0H2X117"/>
<reference evidence="2 3" key="1">
    <citation type="journal article" date="2005" name="Infect. Immun.">
        <title>Comparative genomic analysis of Chlamydia trachomatis oculotropic and genitotropic strains.</title>
        <authorList>
            <person name="Carlson J.H."/>
            <person name="Porcella S.F."/>
            <person name="McClarty G."/>
            <person name="Caldwell H.D."/>
        </authorList>
    </citation>
    <scope>NUCLEOTIDE SEQUENCE [LARGE SCALE GENOMIC DNA]</scope>
    <source>
        <strain evidence="3">ATCC VR-571B / DSM 19440 / HAR-13</strain>
    </source>
</reference>
<evidence type="ECO:0008006" key="4">
    <source>
        <dbReference type="Google" id="ProtNLM"/>
    </source>
</evidence>
<sequence>MPVVQKPSVLEYAPVSPSTTSDSKIPNHRSGASCIKISMILACSLLAVGIILAIALLASPGSLAYVLVAGILALHAVLALALGLWISSSTKHALLSENSGTELITIKKQQ</sequence>
<keyword evidence="1" id="KW-0812">Transmembrane</keyword>
<name>A0A0H2X117_CHLTA</name>
<dbReference type="Proteomes" id="UP000002532">
    <property type="component" value="Chromosome"/>
</dbReference>
<evidence type="ECO:0000256" key="1">
    <source>
        <dbReference type="SAM" id="Phobius"/>
    </source>
</evidence>
<keyword evidence="1" id="KW-1133">Transmembrane helix</keyword>